<feature type="transmembrane region" description="Helical" evidence="2">
    <location>
        <begin position="204"/>
        <end position="227"/>
    </location>
</feature>
<feature type="transmembrane region" description="Helical" evidence="2">
    <location>
        <begin position="14"/>
        <end position="34"/>
    </location>
</feature>
<sequence length="533" mass="60392">MGKLKRIPVITKKVAVAVMIAGFLLCSAIAFVGYQSFNKQFRKQYDSNIRSIAAAACECLNPDMFDDYLTLGSKDGEWDGINKILQDFVDKFELNLLYVSHVEGSDFTEITYFYNPVMKGGKWTEFPFLYSEHYEEPNYNKSAKRVFENGETIVRHTLKTRSGSHITAMTPVRNSSGQIVAVLGAQKSIQEYVDAGRKYMHRIIIVEILFAAIFFALFTFYFSHFLIKPLALITRETDHFASFGGQPSDRLLEIKNHDEIGILAHSVHQMEYDICKNMEEIKSMTAEKERISTELSVAAKIQSDMLPKDYPAFPDRKDFDLFATMTPAKEVGGDLYDYILLDPDHLMITVGDVSGKGVPAALFMGKCKVLIALYSLLGLQPKEILERANVQLCKGNESGLFVTVWLGIYTFSTGELKFANAGHPFPVLYQNNEYSFLKTKPNFVLGSMEYIPYEEHSITLNKNDRIFIYTDGVTEATDSDNQLFGDERLLEAMKKTEHLTAPETLTKVREAIDEFVGTAEQFDDITMLTFELK</sequence>
<dbReference type="EMBL" id="FORI01000001">
    <property type="protein sequence ID" value="SFI44636.1"/>
    <property type="molecule type" value="Genomic_DNA"/>
</dbReference>
<dbReference type="SUPFAM" id="SSF81606">
    <property type="entry name" value="PP2C-like"/>
    <property type="match status" value="1"/>
</dbReference>
<name>A0A1I3I9N9_9SPIR</name>
<reference evidence="5" key="1">
    <citation type="submission" date="2016-10" db="EMBL/GenBank/DDBJ databases">
        <authorList>
            <person name="Varghese N."/>
            <person name="Submissions S."/>
        </authorList>
    </citation>
    <scope>NUCLEOTIDE SEQUENCE [LARGE SCALE GENOMIC DNA]</scope>
    <source>
        <strain evidence="5">XBD1002</strain>
    </source>
</reference>
<dbReference type="InterPro" id="IPR052016">
    <property type="entry name" value="Bact_Sigma-Reg"/>
</dbReference>
<dbReference type="OrthoDB" id="369918at2"/>
<dbReference type="PANTHER" id="PTHR43156:SF2">
    <property type="entry name" value="STAGE II SPORULATION PROTEIN E"/>
    <property type="match status" value="1"/>
</dbReference>
<keyword evidence="2" id="KW-1133">Transmembrane helix</keyword>
<dbReference type="SMART" id="SM00331">
    <property type="entry name" value="PP2C_SIG"/>
    <property type="match status" value="1"/>
</dbReference>
<dbReference type="InterPro" id="IPR001932">
    <property type="entry name" value="PPM-type_phosphatase-like_dom"/>
</dbReference>
<accession>A0A1I3I9N9</accession>
<dbReference type="Gene3D" id="3.60.40.10">
    <property type="entry name" value="PPM-type phosphatase domain"/>
    <property type="match status" value="1"/>
</dbReference>
<protein>
    <submittedName>
        <fullName evidence="4">Sigma-B regulation protein RsbU (Phosphoserine phosphatase)</fullName>
    </submittedName>
</protein>
<dbReference type="CDD" id="cd06225">
    <property type="entry name" value="HAMP"/>
    <property type="match status" value="1"/>
</dbReference>
<dbReference type="Pfam" id="PF07228">
    <property type="entry name" value="SpoIIE"/>
    <property type="match status" value="1"/>
</dbReference>
<dbReference type="Gene3D" id="6.10.340.10">
    <property type="match status" value="1"/>
</dbReference>
<keyword evidence="2" id="KW-0812">Transmembrane</keyword>
<proteinExistence type="predicted"/>
<dbReference type="InterPro" id="IPR036457">
    <property type="entry name" value="PPM-type-like_dom_sf"/>
</dbReference>
<evidence type="ECO:0000313" key="4">
    <source>
        <dbReference type="EMBL" id="SFI44636.1"/>
    </source>
</evidence>
<evidence type="ECO:0000313" key="5">
    <source>
        <dbReference type="Proteomes" id="UP000182737"/>
    </source>
</evidence>
<dbReference type="PANTHER" id="PTHR43156">
    <property type="entry name" value="STAGE II SPORULATION PROTEIN E-RELATED"/>
    <property type="match status" value="1"/>
</dbReference>
<evidence type="ECO:0000256" key="1">
    <source>
        <dbReference type="ARBA" id="ARBA00022801"/>
    </source>
</evidence>
<keyword evidence="1" id="KW-0378">Hydrolase</keyword>
<dbReference type="RefSeq" id="WP_074930013.1">
    <property type="nucleotide sequence ID" value="NZ_FORI01000001.1"/>
</dbReference>
<keyword evidence="5" id="KW-1185">Reference proteome</keyword>
<dbReference type="AlphaFoldDB" id="A0A1I3I9N9"/>
<evidence type="ECO:0000259" key="3">
    <source>
        <dbReference type="SMART" id="SM00331"/>
    </source>
</evidence>
<evidence type="ECO:0000256" key="2">
    <source>
        <dbReference type="SAM" id="Phobius"/>
    </source>
</evidence>
<keyword evidence="2" id="KW-0472">Membrane</keyword>
<dbReference type="GO" id="GO:0016791">
    <property type="term" value="F:phosphatase activity"/>
    <property type="evidence" value="ECO:0007669"/>
    <property type="project" value="TreeGrafter"/>
</dbReference>
<dbReference type="Proteomes" id="UP000182737">
    <property type="component" value="Unassembled WGS sequence"/>
</dbReference>
<gene>
    <name evidence="4" type="ORF">SAMN04487775_101427</name>
</gene>
<feature type="domain" description="PPM-type phosphatase" evidence="3">
    <location>
        <begin position="316"/>
        <end position="532"/>
    </location>
</feature>
<organism evidence="4 5">
    <name type="scientific">Treponema bryantii</name>
    <dbReference type="NCBI Taxonomy" id="163"/>
    <lineage>
        <taxon>Bacteria</taxon>
        <taxon>Pseudomonadati</taxon>
        <taxon>Spirochaetota</taxon>
        <taxon>Spirochaetia</taxon>
        <taxon>Spirochaetales</taxon>
        <taxon>Treponemataceae</taxon>
        <taxon>Treponema</taxon>
    </lineage>
</organism>